<keyword evidence="4" id="KW-0539">Nucleus</keyword>
<evidence type="ECO:0000313" key="7">
    <source>
        <dbReference type="EMBL" id="KAK4505531.1"/>
    </source>
</evidence>
<dbReference type="InterPro" id="IPR001138">
    <property type="entry name" value="Zn2Cys6_DnaBD"/>
</dbReference>
<comment type="caution">
    <text evidence="7">The sequence shown here is derived from an EMBL/GenBank/DDBJ whole genome shotgun (WGS) entry which is preliminary data.</text>
</comment>
<name>A0ABR0EV79_ZASCE</name>
<feature type="region of interest" description="Disordered" evidence="5">
    <location>
        <begin position="1"/>
        <end position="37"/>
    </location>
</feature>
<comment type="subcellular location">
    <subcellularLocation>
        <location evidence="1">Nucleus</location>
    </subcellularLocation>
</comment>
<evidence type="ECO:0000313" key="8">
    <source>
        <dbReference type="Proteomes" id="UP001305779"/>
    </source>
</evidence>
<dbReference type="InterPro" id="IPR036864">
    <property type="entry name" value="Zn2-C6_fun-type_DNA-bd_sf"/>
</dbReference>
<reference evidence="7 8" key="1">
    <citation type="journal article" date="2023" name="G3 (Bethesda)">
        <title>A chromosome-level genome assembly of Zasmidium syzygii isolated from banana leaves.</title>
        <authorList>
            <person name="van Westerhoven A.C."/>
            <person name="Mehrabi R."/>
            <person name="Talebi R."/>
            <person name="Steentjes M.B.F."/>
            <person name="Corcolon B."/>
            <person name="Chong P.A."/>
            <person name="Kema G.H.J."/>
            <person name="Seidl M.F."/>
        </authorList>
    </citation>
    <scope>NUCLEOTIDE SEQUENCE [LARGE SCALE GENOMIC DNA]</scope>
    <source>
        <strain evidence="7 8">P124</strain>
    </source>
</reference>
<dbReference type="Proteomes" id="UP001305779">
    <property type="component" value="Unassembled WGS sequence"/>
</dbReference>
<evidence type="ECO:0000256" key="5">
    <source>
        <dbReference type="SAM" id="MobiDB-lite"/>
    </source>
</evidence>
<dbReference type="CDD" id="cd00067">
    <property type="entry name" value="GAL4"/>
    <property type="match status" value="1"/>
</dbReference>
<accession>A0ABR0EV79</accession>
<dbReference type="InterPro" id="IPR050987">
    <property type="entry name" value="AtrR-like"/>
</dbReference>
<dbReference type="CDD" id="cd12148">
    <property type="entry name" value="fungal_TF_MHR"/>
    <property type="match status" value="1"/>
</dbReference>
<dbReference type="Gene3D" id="4.10.240.10">
    <property type="entry name" value="Zn(2)-C6 fungal-type DNA-binding domain"/>
    <property type="match status" value="1"/>
</dbReference>
<keyword evidence="8" id="KW-1185">Reference proteome</keyword>
<proteinExistence type="predicted"/>
<dbReference type="InterPro" id="IPR007219">
    <property type="entry name" value="XnlR_reg_dom"/>
</dbReference>
<protein>
    <recommendedName>
        <fullName evidence="6">Zn(2)-C6 fungal-type domain-containing protein</fullName>
    </recommendedName>
</protein>
<dbReference type="PROSITE" id="PS50048">
    <property type="entry name" value="ZN2_CY6_FUNGAL_2"/>
    <property type="match status" value="1"/>
</dbReference>
<evidence type="ECO:0000256" key="3">
    <source>
        <dbReference type="ARBA" id="ARBA00023125"/>
    </source>
</evidence>
<evidence type="ECO:0000256" key="2">
    <source>
        <dbReference type="ARBA" id="ARBA00022723"/>
    </source>
</evidence>
<feature type="compositionally biased region" description="Basic and acidic residues" evidence="5">
    <location>
        <begin position="7"/>
        <end position="18"/>
    </location>
</feature>
<evidence type="ECO:0000259" key="6">
    <source>
        <dbReference type="PROSITE" id="PS50048"/>
    </source>
</evidence>
<feature type="domain" description="Zn(2)-C6 fungal-type" evidence="6">
    <location>
        <begin position="70"/>
        <end position="99"/>
    </location>
</feature>
<evidence type="ECO:0000256" key="4">
    <source>
        <dbReference type="ARBA" id="ARBA00023242"/>
    </source>
</evidence>
<dbReference type="Pfam" id="PF00172">
    <property type="entry name" value="Zn_clus"/>
    <property type="match status" value="1"/>
</dbReference>
<keyword evidence="2" id="KW-0479">Metal-binding</keyword>
<gene>
    <name evidence="7" type="ORF">PRZ48_003494</name>
</gene>
<dbReference type="SUPFAM" id="SSF57701">
    <property type="entry name" value="Zn2/Cys6 DNA-binding domain"/>
    <property type="match status" value="1"/>
</dbReference>
<feature type="region of interest" description="Disordered" evidence="5">
    <location>
        <begin position="125"/>
        <end position="147"/>
    </location>
</feature>
<keyword evidence="3" id="KW-0238">DNA-binding</keyword>
<dbReference type="EMBL" id="JAXOVC010000002">
    <property type="protein sequence ID" value="KAK4505531.1"/>
    <property type="molecule type" value="Genomic_DNA"/>
</dbReference>
<dbReference type="SMART" id="SM00066">
    <property type="entry name" value="GAL4"/>
    <property type="match status" value="1"/>
</dbReference>
<sequence length="736" mass="79951">MAVPASRKADQIVHDLEGMQRSQGVEQRTTRRRSSLAKASLAPIKTDFKGPLTADDLKDTKMIRRRAARACDQCRRRKSRCDGQMFCSACKVVGLSCSYGHTIKQTRGPSYVAHLEKKVDELEERLKTTASPTETGADPAKSVSQSPTFDSYSTAQCSPVISDWTGLPYTAPSSLSEEHRGLVSQFQGLSQPSQTGAYLTTITTEPRGFFGIDILRQIWNHCSATTSLDSTKAGDSSLKLVQALDAPLAIDTLPVQGAPLLPPKTQLIHWIGVAFQEVLTLFPFVDRASVQMVIYRLYGTNTFGQDANDKDELALLYALLALGQRFDTAKTFSAEQCRVQGLVFFAAARGMIPLQNCDRSLPALQAILCLSLYLKAGSAITRAHAFVSAAASAGLRMGLHEQVPCFPENELAIRRRIWSTIRSLDVITSSLLGIPHIVTIAACDDEPFPSLTSGFEEDLMISSAHSRLMTIFGQAIERTYCSTTARKPMGMGSFAMAEGGMHEACNDLDAWAQSCPLLSTPIENMRKPQLLLAYSQAYVELILFSPFVHHLANSPGVSSIMEYNYAYRAFQAAINAVRIAQVMHKRLWLNEAHGVTLDALAFAGVVLLAVEQTSAVSHLLVEAVQCSKQAKELLLLLSLQNPGAAEIWGVLSMSETLMKNENSQSFKASAFQPVGTNMPLRKEALPRRPATLVSQDSGVDVASPVLNGGCVNPSSLISEDEARALSMPIGVNAVMG</sequence>
<dbReference type="PROSITE" id="PS00463">
    <property type="entry name" value="ZN2_CY6_FUNGAL_1"/>
    <property type="match status" value="1"/>
</dbReference>
<dbReference type="PANTHER" id="PTHR46910:SF3">
    <property type="entry name" value="HALOTOLERANCE PROTEIN 9-RELATED"/>
    <property type="match status" value="1"/>
</dbReference>
<evidence type="ECO:0000256" key="1">
    <source>
        <dbReference type="ARBA" id="ARBA00004123"/>
    </source>
</evidence>
<dbReference type="PANTHER" id="PTHR46910">
    <property type="entry name" value="TRANSCRIPTION FACTOR PDR1"/>
    <property type="match status" value="1"/>
</dbReference>
<organism evidence="7 8">
    <name type="scientific">Zasmidium cellare</name>
    <name type="common">Wine cellar mold</name>
    <name type="synonym">Racodium cellare</name>
    <dbReference type="NCBI Taxonomy" id="395010"/>
    <lineage>
        <taxon>Eukaryota</taxon>
        <taxon>Fungi</taxon>
        <taxon>Dikarya</taxon>
        <taxon>Ascomycota</taxon>
        <taxon>Pezizomycotina</taxon>
        <taxon>Dothideomycetes</taxon>
        <taxon>Dothideomycetidae</taxon>
        <taxon>Mycosphaerellales</taxon>
        <taxon>Mycosphaerellaceae</taxon>
        <taxon>Zasmidium</taxon>
    </lineage>
</organism>
<dbReference type="Pfam" id="PF04082">
    <property type="entry name" value="Fungal_trans"/>
    <property type="match status" value="1"/>
</dbReference>